<organism evidence="4">
    <name type="scientific">Echinostoma caproni</name>
    <dbReference type="NCBI Taxonomy" id="27848"/>
    <lineage>
        <taxon>Eukaryota</taxon>
        <taxon>Metazoa</taxon>
        <taxon>Spiralia</taxon>
        <taxon>Lophotrochozoa</taxon>
        <taxon>Platyhelminthes</taxon>
        <taxon>Trematoda</taxon>
        <taxon>Digenea</taxon>
        <taxon>Plagiorchiida</taxon>
        <taxon>Echinostomata</taxon>
        <taxon>Echinostomatoidea</taxon>
        <taxon>Echinostomatidae</taxon>
        <taxon>Echinostoma</taxon>
    </lineage>
</organism>
<dbReference type="OrthoDB" id="6605218at2759"/>
<dbReference type="UniPathway" id="UPA00126">
    <property type="reaction ID" value="UER00423"/>
</dbReference>
<reference evidence="2 3" key="2">
    <citation type="submission" date="2018-11" db="EMBL/GenBank/DDBJ databases">
        <authorList>
            <consortium name="Pathogen Informatics"/>
        </authorList>
    </citation>
    <scope>NUCLEOTIDE SEQUENCE [LARGE SCALE GENOMIC DNA]</scope>
    <source>
        <strain evidence="2 3">Egypt</strain>
    </source>
</reference>
<dbReference type="AlphaFoldDB" id="A0A183A279"/>
<sequence length="208" mass="23605">MLRLSCSYQTYDWGKLGHESEVYALLSGCTEEPVSGEDIPYAELWMGTHLSGPSNLYGNAKKSLATYLIEHPKCLGAALVKFGRTLPFLFKVLSVGKALSIQAHPNKVKCIDCFLFRHKFFLSSTIVVFRFPFLPKRYTPRDTQIHALLPRTSEDPNKFSIIRLLRSTNNARLIRTSLKIHFGPTWEINETNNPFTSVSSFKHTIPVI</sequence>
<proteinExistence type="predicted"/>
<dbReference type="GO" id="GO:0004476">
    <property type="term" value="F:mannose-6-phosphate isomerase activity"/>
    <property type="evidence" value="ECO:0007669"/>
    <property type="project" value="InterPro"/>
</dbReference>
<dbReference type="PANTHER" id="PTHR10309">
    <property type="entry name" value="MANNOSE-6-PHOSPHATE ISOMERASE"/>
    <property type="match status" value="1"/>
</dbReference>
<dbReference type="GO" id="GO:0009298">
    <property type="term" value="P:GDP-mannose biosynthetic process"/>
    <property type="evidence" value="ECO:0007669"/>
    <property type="project" value="UniProtKB-UniPathway"/>
</dbReference>
<reference evidence="4" key="1">
    <citation type="submission" date="2016-06" db="UniProtKB">
        <authorList>
            <consortium name="WormBaseParasite"/>
        </authorList>
    </citation>
    <scope>IDENTIFICATION</scope>
</reference>
<evidence type="ECO:0000313" key="4">
    <source>
        <dbReference type="WBParaSite" id="ECPE_0000106401-mRNA-1"/>
    </source>
</evidence>
<dbReference type="WBParaSite" id="ECPE_0000106401-mRNA-1">
    <property type="protein sequence ID" value="ECPE_0000106401-mRNA-1"/>
    <property type="gene ID" value="ECPE_0000106401"/>
</dbReference>
<protein>
    <submittedName>
        <fullName evidence="4">PMI_typeI_cat domain-containing protein</fullName>
    </submittedName>
</protein>
<dbReference type="PRINTS" id="PR00714">
    <property type="entry name" value="MAN6PISMRASE"/>
</dbReference>
<dbReference type="SUPFAM" id="SSF51182">
    <property type="entry name" value="RmlC-like cupins"/>
    <property type="match status" value="1"/>
</dbReference>
<dbReference type="Gene3D" id="2.60.120.10">
    <property type="entry name" value="Jelly Rolls"/>
    <property type="match status" value="1"/>
</dbReference>
<keyword evidence="3" id="KW-1185">Reference proteome</keyword>
<evidence type="ECO:0000313" key="2">
    <source>
        <dbReference type="EMBL" id="VDP32735.1"/>
    </source>
</evidence>
<dbReference type="InterPro" id="IPR014710">
    <property type="entry name" value="RmlC-like_jellyroll"/>
</dbReference>
<feature type="domain" description="Phosphomannose isomerase type I catalytic" evidence="1">
    <location>
        <begin position="1"/>
        <end position="109"/>
    </location>
</feature>
<dbReference type="Pfam" id="PF20511">
    <property type="entry name" value="PMI_typeI_cat"/>
    <property type="match status" value="1"/>
</dbReference>
<accession>A0A183A279</accession>
<dbReference type="GO" id="GO:0008270">
    <property type="term" value="F:zinc ion binding"/>
    <property type="evidence" value="ECO:0007669"/>
    <property type="project" value="InterPro"/>
</dbReference>
<dbReference type="InterPro" id="IPR016305">
    <property type="entry name" value="Mannose-6-P_Isomerase"/>
</dbReference>
<dbReference type="EMBL" id="UZAN01005071">
    <property type="protein sequence ID" value="VDP32735.1"/>
    <property type="molecule type" value="Genomic_DNA"/>
</dbReference>
<dbReference type="PANTHER" id="PTHR10309:SF0">
    <property type="entry name" value="MANNOSE-6-PHOSPHATE ISOMERASE"/>
    <property type="match status" value="1"/>
</dbReference>
<name>A0A183A279_9TREM</name>
<dbReference type="InterPro" id="IPR011051">
    <property type="entry name" value="RmlC_Cupin_sf"/>
</dbReference>
<evidence type="ECO:0000259" key="1">
    <source>
        <dbReference type="Pfam" id="PF20511"/>
    </source>
</evidence>
<dbReference type="GO" id="GO:0005829">
    <property type="term" value="C:cytosol"/>
    <property type="evidence" value="ECO:0007669"/>
    <property type="project" value="TreeGrafter"/>
</dbReference>
<evidence type="ECO:0000313" key="3">
    <source>
        <dbReference type="Proteomes" id="UP000272942"/>
    </source>
</evidence>
<dbReference type="Proteomes" id="UP000272942">
    <property type="component" value="Unassembled WGS sequence"/>
</dbReference>
<gene>
    <name evidence="2" type="ORF">ECPE_LOCUS1064</name>
</gene>
<dbReference type="InterPro" id="IPR046457">
    <property type="entry name" value="PMI_typeI_cat"/>
</dbReference>